<sequence>MSNNDILMSKPTLIRHTDGVYTVGGQGNSVVADLGDRLLLVDAGPGGPLTDTMIAEVRAVLEQPLAYIVYSHGHMGYNNGVRQWLDDAAARGHASPELVAHAKVADRYRRYRETAGLQSYTNTRQFRTDYPAQPPAHWFQMPTLTYERSLVLHGSRRHVELMHAPSETDDGTAMWIPDARTLYGANAFIKTCPNVGSPYRIYRDPIRWAQTLDRFAALAPAVLIPEFGKPLTEAADIDEALTVPARALRYLREQVVARMNTGMHVDDIIHDVPLPDALFGSRYMKPAYGCAEYIMRDIWRSENGWWNRNASDLHPAAPVQRAAAVRRALGDPRPILARARELQANAQVQLALHVIDLLAGDGADTSDPATQAARRLKAELCEARAKTVTSVVSRHLYLSTADELLGRSIGSVERERGESGYAWQ</sequence>
<protein>
    <submittedName>
        <fullName evidence="3">Alkyl sulfatase</fullName>
        <ecNumber evidence="3">3.1.6.-</ecNumber>
    </submittedName>
    <submittedName>
        <fullName evidence="2">MBL fold metallo-hydrolase</fullName>
    </submittedName>
</protein>
<accession>A0A375FRZ6</accession>
<dbReference type="GO" id="GO:0046983">
    <property type="term" value="F:protein dimerization activity"/>
    <property type="evidence" value="ECO:0007669"/>
    <property type="project" value="InterPro"/>
</dbReference>
<evidence type="ECO:0000313" key="2">
    <source>
        <dbReference type="EMBL" id="QRQ95830.1"/>
    </source>
</evidence>
<dbReference type="InterPro" id="IPR001279">
    <property type="entry name" value="Metallo-B-lactamas"/>
</dbReference>
<dbReference type="RefSeq" id="WP_063238860.1">
    <property type="nucleotide sequence ID" value="NZ_CP069810.1"/>
</dbReference>
<feature type="domain" description="Metallo-beta-lactamase" evidence="1">
    <location>
        <begin position="26"/>
        <end position="227"/>
    </location>
</feature>
<dbReference type="PANTHER" id="PTHR43223">
    <property type="entry name" value="ALKYL/ARYL-SULFATASE"/>
    <property type="match status" value="1"/>
</dbReference>
<dbReference type="EC" id="3.1.6.-" evidence="3"/>
<dbReference type="Gene3D" id="1.25.40.880">
    <property type="entry name" value="Alkyl sulfatase, dimerisation domain"/>
    <property type="match status" value="1"/>
</dbReference>
<dbReference type="AlphaFoldDB" id="A0A375FRZ6"/>
<reference evidence="3" key="1">
    <citation type="submission" date="2018-01" db="EMBL/GenBank/DDBJ databases">
        <authorList>
            <person name="Clerissi C."/>
        </authorList>
    </citation>
    <scope>NUCLEOTIDE SEQUENCE</scope>
    <source>
        <strain evidence="3">Cupriavidus oxalaticus LMG 2235</strain>
    </source>
</reference>
<dbReference type="Pfam" id="PF00753">
    <property type="entry name" value="Lactamase_B"/>
    <property type="match status" value="1"/>
</dbReference>
<dbReference type="SUPFAM" id="SSF56281">
    <property type="entry name" value="Metallo-hydrolase/oxidoreductase"/>
    <property type="match status" value="1"/>
</dbReference>
<evidence type="ECO:0000313" key="3">
    <source>
        <dbReference type="EMBL" id="SPC06575.1"/>
    </source>
</evidence>
<proteinExistence type="predicted"/>
<evidence type="ECO:0000313" key="6">
    <source>
        <dbReference type="Proteomes" id="UP000623307"/>
    </source>
</evidence>
<organism evidence="3 5">
    <name type="scientific">Cupriavidus oxalaticus</name>
    <dbReference type="NCBI Taxonomy" id="96344"/>
    <lineage>
        <taxon>Bacteria</taxon>
        <taxon>Pseudomonadati</taxon>
        <taxon>Pseudomonadota</taxon>
        <taxon>Betaproteobacteria</taxon>
        <taxon>Burkholderiales</taxon>
        <taxon>Burkholderiaceae</taxon>
        <taxon>Cupriavidus</taxon>
    </lineage>
</organism>
<dbReference type="InterPro" id="IPR038536">
    <property type="entry name" value="Alkyl/aryl-sulf_dimr_sf"/>
</dbReference>
<dbReference type="PANTHER" id="PTHR43223:SF2">
    <property type="entry name" value="METALLO-BETA-LACTAMASE DOMAIN-CONTAINING PROTEIN"/>
    <property type="match status" value="1"/>
</dbReference>
<reference evidence="5" key="2">
    <citation type="submission" date="2018-01" db="EMBL/GenBank/DDBJ databases">
        <authorList>
            <person name="Gaut B.S."/>
            <person name="Morton B.R."/>
            <person name="Clegg M.T."/>
            <person name="Duvall M.R."/>
        </authorList>
    </citation>
    <scope>NUCLEOTIDE SEQUENCE [LARGE SCALE GENOMIC DNA]</scope>
</reference>
<dbReference type="GeneID" id="303491987"/>
<dbReference type="EMBL" id="CP069812">
    <property type="protein sequence ID" value="QRQ95830.1"/>
    <property type="molecule type" value="Genomic_DNA"/>
</dbReference>
<dbReference type="Proteomes" id="UP000623307">
    <property type="component" value="Chromosome 2"/>
</dbReference>
<dbReference type="OrthoDB" id="9815874at2"/>
<keyword evidence="6" id="KW-1185">Reference proteome</keyword>
<dbReference type="GO" id="GO:0016787">
    <property type="term" value="F:hydrolase activity"/>
    <property type="evidence" value="ECO:0007669"/>
    <property type="project" value="UniProtKB-KW"/>
</dbReference>
<reference evidence="2 6" key="3">
    <citation type="submission" date="2021-02" db="EMBL/GenBank/DDBJ databases">
        <title>Complete Genome Sequence of Cupriavidus oxalaticus Strain Ox1, a Soil Oxalate-Degrading Species.</title>
        <authorList>
            <person name="Palmieri F."/>
            <person name="Udriet P."/>
            <person name="Deuasquier M."/>
            <person name="Beaudoing E."/>
            <person name="Johnson S.L."/>
            <person name="Davenport K.W."/>
            <person name="Chain P.S."/>
            <person name="Bindschedler S."/>
            <person name="Junier P."/>
        </authorList>
    </citation>
    <scope>NUCLEOTIDE SEQUENCE [LARGE SCALE GENOMIC DNA]</scope>
    <source>
        <strain evidence="2 6">Ox1</strain>
    </source>
</reference>
<dbReference type="SMART" id="SM00849">
    <property type="entry name" value="Lactamase_B"/>
    <property type="match status" value="1"/>
</dbReference>
<dbReference type="Gene3D" id="3.60.15.10">
    <property type="entry name" value="Ribonuclease Z/Hydroxyacylglutathione hydrolase-like"/>
    <property type="match status" value="1"/>
</dbReference>
<dbReference type="InterPro" id="IPR036866">
    <property type="entry name" value="RibonucZ/Hydroxyglut_hydro"/>
</dbReference>
<dbReference type="EMBL" id="OGUS01000066">
    <property type="protein sequence ID" value="SPC06575.1"/>
    <property type="molecule type" value="Genomic_DNA"/>
</dbReference>
<dbReference type="InterPro" id="IPR052195">
    <property type="entry name" value="Bact_Alkyl/Aryl-Sulfatase"/>
</dbReference>
<gene>
    <name evidence="4" type="ORF">CO2235_150099</name>
    <name evidence="3" type="ORF">CO2235_U600020</name>
    <name evidence="2" type="ORF">JTE92_20755</name>
</gene>
<evidence type="ECO:0000313" key="5">
    <source>
        <dbReference type="Proteomes" id="UP000256862"/>
    </source>
</evidence>
<keyword evidence="3" id="KW-0378">Hydrolase</keyword>
<evidence type="ECO:0000313" key="4">
    <source>
        <dbReference type="EMBL" id="SPC12444.1"/>
    </source>
</evidence>
<name>A0A375FRZ6_9BURK</name>
<dbReference type="EMBL" id="OGUS01000115">
    <property type="protein sequence ID" value="SPC12444.1"/>
    <property type="molecule type" value="Genomic_DNA"/>
</dbReference>
<dbReference type="Proteomes" id="UP000256862">
    <property type="component" value="Chromosome CO2235"/>
</dbReference>
<evidence type="ECO:0000259" key="1">
    <source>
        <dbReference type="SMART" id="SM00849"/>
    </source>
</evidence>
<dbReference type="Pfam" id="PF14863">
    <property type="entry name" value="Alkyl_sulf_dimr"/>
    <property type="match status" value="1"/>
</dbReference>
<dbReference type="InterPro" id="IPR029228">
    <property type="entry name" value="Alkyl_sulf_dimr"/>
</dbReference>